<dbReference type="EMBL" id="BGPR01012399">
    <property type="protein sequence ID" value="GBN55892.1"/>
    <property type="molecule type" value="Genomic_DNA"/>
</dbReference>
<proteinExistence type="predicted"/>
<evidence type="ECO:0000256" key="1">
    <source>
        <dbReference type="SAM" id="MobiDB-lite"/>
    </source>
</evidence>
<gene>
    <name evidence="2" type="ORF">AVEN_43198_1</name>
</gene>
<reference evidence="2 3" key="1">
    <citation type="journal article" date="2019" name="Sci. Rep.">
        <title>Orb-weaving spider Araneus ventricosus genome elucidates the spidroin gene catalogue.</title>
        <authorList>
            <person name="Kono N."/>
            <person name="Nakamura H."/>
            <person name="Ohtoshi R."/>
            <person name="Moran D.A.P."/>
            <person name="Shinohara A."/>
            <person name="Yoshida Y."/>
            <person name="Fujiwara M."/>
            <person name="Mori M."/>
            <person name="Tomita M."/>
            <person name="Arakawa K."/>
        </authorList>
    </citation>
    <scope>NUCLEOTIDE SEQUENCE [LARGE SCALE GENOMIC DNA]</scope>
</reference>
<feature type="region of interest" description="Disordered" evidence="1">
    <location>
        <begin position="106"/>
        <end position="126"/>
    </location>
</feature>
<evidence type="ECO:0000313" key="3">
    <source>
        <dbReference type="Proteomes" id="UP000499080"/>
    </source>
</evidence>
<organism evidence="2 3">
    <name type="scientific">Araneus ventricosus</name>
    <name type="common">Orbweaver spider</name>
    <name type="synonym">Epeira ventricosa</name>
    <dbReference type="NCBI Taxonomy" id="182803"/>
    <lineage>
        <taxon>Eukaryota</taxon>
        <taxon>Metazoa</taxon>
        <taxon>Ecdysozoa</taxon>
        <taxon>Arthropoda</taxon>
        <taxon>Chelicerata</taxon>
        <taxon>Arachnida</taxon>
        <taxon>Araneae</taxon>
        <taxon>Araneomorphae</taxon>
        <taxon>Entelegynae</taxon>
        <taxon>Araneoidea</taxon>
        <taxon>Araneidae</taxon>
        <taxon>Araneus</taxon>
    </lineage>
</organism>
<protein>
    <submittedName>
        <fullName evidence="2">Uncharacterized protein</fullName>
    </submittedName>
</protein>
<comment type="caution">
    <text evidence="2">The sequence shown here is derived from an EMBL/GenBank/DDBJ whole genome shotgun (WGS) entry which is preliminary data.</text>
</comment>
<dbReference type="AlphaFoldDB" id="A0A4Y2PXR9"/>
<accession>A0A4Y2PXR9</accession>
<evidence type="ECO:0000313" key="2">
    <source>
        <dbReference type="EMBL" id="GBN55892.1"/>
    </source>
</evidence>
<dbReference type="Proteomes" id="UP000499080">
    <property type="component" value="Unassembled WGS sequence"/>
</dbReference>
<keyword evidence="3" id="KW-1185">Reference proteome</keyword>
<name>A0A4Y2PXR9_ARAVE</name>
<feature type="compositionally biased region" description="Basic and acidic residues" evidence="1">
    <location>
        <begin position="107"/>
        <end position="117"/>
    </location>
</feature>
<sequence>MSLQCKLAASSSHGDFEASVNLLQACFTLAQLSWQICRKLTDLQCKSAANLLQPKMAIWGDPLKKKILNSIEQEYHETNSIRYKLLKKQIKLPSGDGLEKLPIQYGQEKKNGTRLERPPYSFPTKH</sequence>